<evidence type="ECO:0000313" key="3">
    <source>
        <dbReference type="Proteomes" id="UP000000763"/>
    </source>
</evidence>
<feature type="region of interest" description="Disordered" evidence="1">
    <location>
        <begin position="44"/>
        <end position="77"/>
    </location>
</feature>
<dbReference type="AlphaFoldDB" id="Q6I549"/>
<name>Q6I549_ORYSJ</name>
<accession>Q6I549</accession>
<evidence type="ECO:0000256" key="1">
    <source>
        <dbReference type="SAM" id="MobiDB-lite"/>
    </source>
</evidence>
<proteinExistence type="predicted"/>
<evidence type="ECO:0000313" key="2">
    <source>
        <dbReference type="EMBL" id="AAT47452.1"/>
    </source>
</evidence>
<organism evidence="2 3">
    <name type="scientific">Oryza sativa subsp. japonica</name>
    <name type="common">Rice</name>
    <dbReference type="NCBI Taxonomy" id="39947"/>
    <lineage>
        <taxon>Eukaryota</taxon>
        <taxon>Viridiplantae</taxon>
        <taxon>Streptophyta</taxon>
        <taxon>Embryophyta</taxon>
        <taxon>Tracheophyta</taxon>
        <taxon>Spermatophyta</taxon>
        <taxon>Magnoliopsida</taxon>
        <taxon>Liliopsida</taxon>
        <taxon>Poales</taxon>
        <taxon>Poaceae</taxon>
        <taxon>BOP clade</taxon>
        <taxon>Oryzoideae</taxon>
        <taxon>Oryzeae</taxon>
        <taxon>Oryzinae</taxon>
        <taxon>Oryza</taxon>
        <taxon>Oryza sativa</taxon>
    </lineage>
</organism>
<sequence length="170" mass="17941">MAQGHRQHRARTAAAAALATFGRCSPPLEPPPSRAIATFRFASPRATPSTPSLSDSAAGTHSAPCAGRPGPRPPLVDLPPSFLVAVRRRLPPRWSNPFTPSHSHPSHHRRHPPVAIGTAPPPCHGRRAGLSRPCALAACRLSAIRSIPGGSGPSIRLPVWLPRGRHVCAT</sequence>
<protein>
    <submittedName>
        <fullName evidence="2">Uncharacterized protein</fullName>
    </submittedName>
</protein>
<dbReference type="EMBL" id="AC145273">
    <property type="protein sequence ID" value="AAT47452.1"/>
    <property type="molecule type" value="Genomic_DNA"/>
</dbReference>
<reference evidence="3" key="1">
    <citation type="journal article" date="2005" name="Nature">
        <title>The map-based sequence of the rice genome.</title>
        <authorList>
            <consortium name="International rice genome sequencing project (IRGSP)"/>
            <person name="Matsumoto T."/>
            <person name="Wu J."/>
            <person name="Kanamori H."/>
            <person name="Katayose Y."/>
            <person name="Fujisawa M."/>
            <person name="Namiki N."/>
            <person name="Mizuno H."/>
            <person name="Yamamoto K."/>
            <person name="Antonio B.A."/>
            <person name="Baba T."/>
            <person name="Sakata K."/>
            <person name="Nagamura Y."/>
            <person name="Aoki H."/>
            <person name="Arikawa K."/>
            <person name="Arita K."/>
            <person name="Bito T."/>
            <person name="Chiden Y."/>
            <person name="Fujitsuka N."/>
            <person name="Fukunaka R."/>
            <person name="Hamada M."/>
            <person name="Harada C."/>
            <person name="Hayashi A."/>
            <person name="Hijishita S."/>
            <person name="Honda M."/>
            <person name="Hosokawa S."/>
            <person name="Ichikawa Y."/>
            <person name="Idonuma A."/>
            <person name="Iijima M."/>
            <person name="Ikeda M."/>
            <person name="Ikeno M."/>
            <person name="Ito K."/>
            <person name="Ito S."/>
            <person name="Ito T."/>
            <person name="Ito Y."/>
            <person name="Ito Y."/>
            <person name="Iwabuchi A."/>
            <person name="Kamiya K."/>
            <person name="Karasawa W."/>
            <person name="Kurita K."/>
            <person name="Katagiri S."/>
            <person name="Kikuta A."/>
            <person name="Kobayashi H."/>
            <person name="Kobayashi N."/>
            <person name="Machita K."/>
            <person name="Maehara T."/>
            <person name="Masukawa M."/>
            <person name="Mizubayashi T."/>
            <person name="Mukai Y."/>
            <person name="Nagasaki H."/>
            <person name="Nagata Y."/>
            <person name="Naito S."/>
            <person name="Nakashima M."/>
            <person name="Nakama Y."/>
            <person name="Nakamichi Y."/>
            <person name="Nakamura M."/>
            <person name="Meguro A."/>
            <person name="Negishi M."/>
            <person name="Ohta I."/>
            <person name="Ohta T."/>
            <person name="Okamoto M."/>
            <person name="Ono N."/>
            <person name="Saji S."/>
            <person name="Sakaguchi M."/>
            <person name="Sakai K."/>
            <person name="Shibata M."/>
            <person name="Shimokawa T."/>
            <person name="Song J."/>
            <person name="Takazaki Y."/>
            <person name="Terasawa K."/>
            <person name="Tsugane M."/>
            <person name="Tsuji K."/>
            <person name="Ueda S."/>
            <person name="Waki K."/>
            <person name="Yamagata H."/>
            <person name="Yamamoto M."/>
            <person name="Yamamoto S."/>
            <person name="Yamane H."/>
            <person name="Yoshiki S."/>
            <person name="Yoshihara R."/>
            <person name="Yukawa K."/>
            <person name="Zhong H."/>
            <person name="Yano M."/>
            <person name="Yuan Q."/>
            <person name="Ouyang S."/>
            <person name="Liu J."/>
            <person name="Jones K.M."/>
            <person name="Gansberger K."/>
            <person name="Moffat K."/>
            <person name="Hill J."/>
            <person name="Bera J."/>
            <person name="Fadrosh D."/>
            <person name="Jin S."/>
            <person name="Johri S."/>
            <person name="Kim M."/>
            <person name="Overton L."/>
            <person name="Reardon M."/>
            <person name="Tsitrin T."/>
            <person name="Vuong H."/>
            <person name="Weaver B."/>
            <person name="Ciecko A."/>
            <person name="Tallon L."/>
            <person name="Jackson J."/>
            <person name="Pai G."/>
            <person name="Aken S.V."/>
            <person name="Utterback T."/>
            <person name="Reidmuller S."/>
            <person name="Feldblyum T."/>
            <person name="Hsiao J."/>
            <person name="Zismann V."/>
            <person name="Iobst S."/>
            <person name="de Vazeille A.R."/>
            <person name="Buell C.R."/>
            <person name="Ying K."/>
            <person name="Li Y."/>
            <person name="Lu T."/>
            <person name="Huang Y."/>
            <person name="Zhao Q."/>
            <person name="Feng Q."/>
            <person name="Zhang L."/>
            <person name="Zhu J."/>
            <person name="Weng Q."/>
            <person name="Mu J."/>
            <person name="Lu Y."/>
            <person name="Fan D."/>
            <person name="Liu Y."/>
            <person name="Guan J."/>
            <person name="Zhang Y."/>
            <person name="Yu S."/>
            <person name="Liu X."/>
            <person name="Zhang Y."/>
            <person name="Hong G."/>
            <person name="Han B."/>
            <person name="Choisne N."/>
            <person name="Demange N."/>
            <person name="Orjeda G."/>
            <person name="Samain S."/>
            <person name="Cattolico L."/>
            <person name="Pelletier E."/>
            <person name="Couloux A."/>
            <person name="Segurens B."/>
            <person name="Wincker P."/>
            <person name="D'Hont A."/>
            <person name="Scarpelli C."/>
            <person name="Weissenbach J."/>
            <person name="Salanoubat M."/>
            <person name="Quetier F."/>
            <person name="Yu Y."/>
            <person name="Kim H.R."/>
            <person name="Rambo T."/>
            <person name="Currie J."/>
            <person name="Collura K."/>
            <person name="Luo M."/>
            <person name="Yang T."/>
            <person name="Ammiraju J.S.S."/>
            <person name="Engler F."/>
            <person name="Soderlund C."/>
            <person name="Wing R.A."/>
            <person name="Palmer L.E."/>
            <person name="de la Bastide M."/>
            <person name="Spiegel L."/>
            <person name="Nascimento L."/>
            <person name="Zutavern T."/>
            <person name="O'Shaughnessy A."/>
            <person name="Dike S."/>
            <person name="Dedhia N."/>
            <person name="Preston R."/>
            <person name="Balija V."/>
            <person name="McCombie W.R."/>
            <person name="Chow T."/>
            <person name="Chen H."/>
            <person name="Chung M."/>
            <person name="Chen C."/>
            <person name="Shaw J."/>
            <person name="Wu H."/>
            <person name="Hsiao K."/>
            <person name="Chao Y."/>
            <person name="Chu M."/>
            <person name="Cheng C."/>
            <person name="Hour A."/>
            <person name="Lee P."/>
            <person name="Lin S."/>
            <person name="Lin Y."/>
            <person name="Liou J."/>
            <person name="Liu S."/>
            <person name="Hsing Y."/>
            <person name="Raghuvanshi S."/>
            <person name="Mohanty A."/>
            <person name="Bharti A.K."/>
            <person name="Gaur A."/>
            <person name="Gupta V."/>
            <person name="Kumar D."/>
            <person name="Ravi V."/>
            <person name="Vij S."/>
            <person name="Kapur A."/>
            <person name="Khurana P."/>
            <person name="Khurana P."/>
            <person name="Khurana J.P."/>
            <person name="Tyagi A.K."/>
            <person name="Gaikwad K."/>
            <person name="Singh A."/>
            <person name="Dalal V."/>
            <person name="Srivastava S."/>
            <person name="Dixit A."/>
            <person name="Pal A.K."/>
            <person name="Ghazi I.A."/>
            <person name="Yadav M."/>
            <person name="Pandit A."/>
            <person name="Bhargava A."/>
            <person name="Sureshbabu K."/>
            <person name="Batra K."/>
            <person name="Sharma T.R."/>
            <person name="Mohapatra T."/>
            <person name="Singh N.K."/>
            <person name="Messing J."/>
            <person name="Nelson A.B."/>
            <person name="Fuks G."/>
            <person name="Kavchok S."/>
            <person name="Keizer G."/>
            <person name="Linton E."/>
            <person name="Llaca V."/>
            <person name="Song R."/>
            <person name="Tanyolac B."/>
            <person name="Young S."/>
            <person name="Ho-Il K."/>
            <person name="Hahn J.H."/>
            <person name="Sangsakoo G."/>
            <person name="Vanavichit A."/>
            <person name="de Mattos Luiz.A.T."/>
            <person name="Zimmer P.D."/>
            <person name="Malone G."/>
            <person name="Dellagostin O."/>
            <person name="de Oliveira A.C."/>
            <person name="Bevan M."/>
            <person name="Bancroft I."/>
            <person name="Minx P."/>
            <person name="Cordum H."/>
            <person name="Wilson R."/>
            <person name="Cheng Z."/>
            <person name="Jin W."/>
            <person name="Jiang J."/>
            <person name="Leong S.A."/>
            <person name="Iwama H."/>
            <person name="Gojobori T."/>
            <person name="Itoh T."/>
            <person name="Niimura Y."/>
            <person name="Fujii Y."/>
            <person name="Habara T."/>
            <person name="Sakai H."/>
            <person name="Sato Y."/>
            <person name="Wilson G."/>
            <person name="Kumar K."/>
            <person name="McCouch S."/>
            <person name="Juretic N."/>
            <person name="Hoen D."/>
            <person name="Wright S."/>
            <person name="Bruskiewich R."/>
            <person name="Bureau T."/>
            <person name="Miyao A."/>
            <person name="Hirochika H."/>
            <person name="Nishikawa T."/>
            <person name="Kadowaki K."/>
            <person name="Sugiura M."/>
            <person name="Burr B."/>
            <person name="Sasaki T."/>
        </authorList>
    </citation>
    <scope>NUCLEOTIDE SEQUENCE [LARGE SCALE GENOMIC DNA]</scope>
    <source>
        <strain evidence="3">cv. Nipponbare</strain>
    </source>
</reference>
<reference evidence="3" key="2">
    <citation type="journal article" date="2008" name="Nucleic Acids Res.">
        <title>The rice annotation project database (RAP-DB): 2008 update.</title>
        <authorList>
            <consortium name="The rice annotation project (RAP)"/>
        </authorList>
    </citation>
    <scope>GENOME REANNOTATION</scope>
    <source>
        <strain evidence="3">cv. Nipponbare</strain>
    </source>
</reference>
<gene>
    <name evidence="2" type="primary">OSJNBa0055E23.4</name>
</gene>
<feature type="compositionally biased region" description="Polar residues" evidence="1">
    <location>
        <begin position="46"/>
        <end position="59"/>
    </location>
</feature>
<dbReference type="Proteomes" id="UP000000763">
    <property type="component" value="Chromosome 5"/>
</dbReference>